<dbReference type="OrthoDB" id="431202at2759"/>
<dbReference type="Proteomes" id="UP000557566">
    <property type="component" value="Unassembled WGS sequence"/>
</dbReference>
<keyword evidence="2" id="KW-0472">Membrane</keyword>
<dbReference type="PANTHER" id="PTHR31735:SF1">
    <property type="entry name" value="VACUOLAR MEMBRANE PROTEIN YPL162C"/>
    <property type="match status" value="1"/>
</dbReference>
<feature type="compositionally biased region" description="Acidic residues" evidence="1">
    <location>
        <begin position="328"/>
        <end position="341"/>
    </location>
</feature>
<feature type="transmembrane region" description="Helical" evidence="2">
    <location>
        <begin position="174"/>
        <end position="197"/>
    </location>
</feature>
<dbReference type="EMBL" id="JAAVMX010000008">
    <property type="protein sequence ID" value="KAF4505134.1"/>
    <property type="molecule type" value="Genomic_DNA"/>
</dbReference>
<evidence type="ECO:0000313" key="3">
    <source>
        <dbReference type="EMBL" id="KAF4505134.1"/>
    </source>
</evidence>
<keyword evidence="2" id="KW-0812">Transmembrane</keyword>
<evidence type="ECO:0000313" key="4">
    <source>
        <dbReference type="Proteomes" id="UP000557566"/>
    </source>
</evidence>
<proteinExistence type="predicted"/>
<evidence type="ECO:0008006" key="5">
    <source>
        <dbReference type="Google" id="ProtNLM"/>
    </source>
</evidence>
<feature type="transmembrane region" description="Helical" evidence="2">
    <location>
        <begin position="39"/>
        <end position="60"/>
    </location>
</feature>
<gene>
    <name evidence="3" type="ORF">G6O67_007115</name>
</gene>
<dbReference type="AlphaFoldDB" id="A0A8H4PLI2"/>
<organism evidence="3 4">
    <name type="scientific">Ophiocordyceps sinensis</name>
    <dbReference type="NCBI Taxonomy" id="72228"/>
    <lineage>
        <taxon>Eukaryota</taxon>
        <taxon>Fungi</taxon>
        <taxon>Dikarya</taxon>
        <taxon>Ascomycota</taxon>
        <taxon>Pezizomycotina</taxon>
        <taxon>Sordariomycetes</taxon>
        <taxon>Hypocreomycetidae</taxon>
        <taxon>Hypocreales</taxon>
        <taxon>Ophiocordycipitaceae</taxon>
        <taxon>Ophiocordyceps</taxon>
    </lineage>
</organism>
<feature type="compositionally biased region" description="Basic residues" evidence="1">
    <location>
        <begin position="349"/>
        <end position="361"/>
    </location>
</feature>
<feature type="transmembrane region" description="Helical" evidence="2">
    <location>
        <begin position="80"/>
        <end position="102"/>
    </location>
</feature>
<sequence>MQPPAGALVVHDAITPLASAVATALASSSSSSASPSSSSSAAAALVHTAVVTVTSALAAATPMSHAGPMSGDEPQGECRLLGSFALLVQAALGALALLSLVFKRWRERPQRPLKIWSFDVSKQVFGSVLVHVANVFMSMLTSGRFSIKLEPAVTQRLLARAADASYEPNPCSLYLLNLAIDTTLGIPILIVLLRILTGLVAMTPMGKPVESIQSGNYGNPPNALWWLKQSIIYFGGLFGMKLCVLIIFLLFPWISEVGDWALGWTEGNERLQIAFVMMIFPLIMNGMQYYIIDSFIKKKETHHEPLPSEDPDHGHARGTRMADHVLESESDADDDDDDDADAGSSALSGRRHGPNRPRKPQGRAARLAAGGEYDPEVDGDAPTVMGSGSSRRNNRSKVVPTDLFPKE</sequence>
<dbReference type="Pfam" id="PF12400">
    <property type="entry name" value="STIMATE"/>
    <property type="match status" value="1"/>
</dbReference>
<feature type="region of interest" description="Disordered" evidence="1">
    <location>
        <begin position="328"/>
        <end position="407"/>
    </location>
</feature>
<dbReference type="InterPro" id="IPR022127">
    <property type="entry name" value="STIMATE/YPL162C"/>
</dbReference>
<keyword evidence="2" id="KW-1133">Transmembrane helix</keyword>
<feature type="transmembrane region" description="Helical" evidence="2">
    <location>
        <begin position="231"/>
        <end position="251"/>
    </location>
</feature>
<feature type="transmembrane region" description="Helical" evidence="2">
    <location>
        <begin position="123"/>
        <end position="141"/>
    </location>
</feature>
<reference evidence="3 4" key="1">
    <citation type="journal article" date="2020" name="Genome Biol. Evol.">
        <title>A new high-quality draft genome assembly of the Chinese cordyceps Ophiocordyceps sinensis.</title>
        <authorList>
            <person name="Shu R."/>
            <person name="Zhang J."/>
            <person name="Meng Q."/>
            <person name="Zhang H."/>
            <person name="Zhou G."/>
            <person name="Li M."/>
            <person name="Wu P."/>
            <person name="Zhao Y."/>
            <person name="Chen C."/>
            <person name="Qin Q."/>
        </authorList>
    </citation>
    <scope>NUCLEOTIDE SEQUENCE [LARGE SCALE GENOMIC DNA]</scope>
    <source>
        <strain evidence="3 4">IOZ07</strain>
    </source>
</reference>
<protein>
    <recommendedName>
        <fullName evidence="5">FK506-binding protein 2</fullName>
    </recommendedName>
</protein>
<name>A0A8H4PLI2_9HYPO</name>
<accession>A0A8H4PLI2</accession>
<dbReference type="GO" id="GO:0016020">
    <property type="term" value="C:membrane"/>
    <property type="evidence" value="ECO:0007669"/>
    <property type="project" value="TreeGrafter"/>
</dbReference>
<comment type="caution">
    <text evidence="3">The sequence shown here is derived from an EMBL/GenBank/DDBJ whole genome shotgun (WGS) entry which is preliminary data.</text>
</comment>
<evidence type="ECO:0000256" key="2">
    <source>
        <dbReference type="SAM" id="Phobius"/>
    </source>
</evidence>
<feature type="transmembrane region" description="Helical" evidence="2">
    <location>
        <begin position="271"/>
        <end position="292"/>
    </location>
</feature>
<keyword evidence="4" id="KW-1185">Reference proteome</keyword>
<dbReference type="PANTHER" id="PTHR31735">
    <property type="entry name" value="VACUOLAR MEMBRANE PROTEIN YPL162C"/>
    <property type="match status" value="1"/>
</dbReference>
<evidence type="ECO:0000256" key="1">
    <source>
        <dbReference type="SAM" id="MobiDB-lite"/>
    </source>
</evidence>